<gene>
    <name evidence="4" type="ORF">H5410_061995</name>
</gene>
<keyword evidence="1" id="KW-0479">Metal-binding</keyword>
<feature type="compositionally biased region" description="Low complexity" evidence="2">
    <location>
        <begin position="57"/>
        <end position="78"/>
    </location>
</feature>
<dbReference type="Proteomes" id="UP000824120">
    <property type="component" value="Chromosome 12"/>
</dbReference>
<accession>A0A9J5W9H3</accession>
<sequence length="125" mass="14431">MKTTLKMNMKKLETFASWLLENQAQRNLEIKLEVSEVEKDLLHEEIHELKIALENSLNKSNTSKKSSKKVSNTKNSSNGNYFSCNQSYKSTNSRTNSNNSISEEYTPKFCNYCGKIGHMSYNCRF</sequence>
<evidence type="ECO:0000259" key="3">
    <source>
        <dbReference type="PROSITE" id="PS50158"/>
    </source>
</evidence>
<evidence type="ECO:0000256" key="2">
    <source>
        <dbReference type="SAM" id="MobiDB-lite"/>
    </source>
</evidence>
<keyword evidence="1" id="KW-0862">Zinc</keyword>
<name>A0A9J5W9H3_SOLCO</name>
<protein>
    <recommendedName>
        <fullName evidence="3">CCHC-type domain-containing protein</fullName>
    </recommendedName>
</protein>
<keyword evidence="1" id="KW-0863">Zinc-finger</keyword>
<organism evidence="4 5">
    <name type="scientific">Solanum commersonii</name>
    <name type="common">Commerson's wild potato</name>
    <name type="synonym">Commerson's nightshade</name>
    <dbReference type="NCBI Taxonomy" id="4109"/>
    <lineage>
        <taxon>Eukaryota</taxon>
        <taxon>Viridiplantae</taxon>
        <taxon>Streptophyta</taxon>
        <taxon>Embryophyta</taxon>
        <taxon>Tracheophyta</taxon>
        <taxon>Spermatophyta</taxon>
        <taxon>Magnoliopsida</taxon>
        <taxon>eudicotyledons</taxon>
        <taxon>Gunneridae</taxon>
        <taxon>Pentapetalae</taxon>
        <taxon>asterids</taxon>
        <taxon>lamiids</taxon>
        <taxon>Solanales</taxon>
        <taxon>Solanaceae</taxon>
        <taxon>Solanoideae</taxon>
        <taxon>Solaneae</taxon>
        <taxon>Solanum</taxon>
    </lineage>
</organism>
<dbReference type="AlphaFoldDB" id="A0A9J5W9H3"/>
<dbReference type="InterPro" id="IPR036875">
    <property type="entry name" value="Znf_CCHC_sf"/>
</dbReference>
<comment type="caution">
    <text evidence="4">The sequence shown here is derived from an EMBL/GenBank/DDBJ whole genome shotgun (WGS) entry which is preliminary data.</text>
</comment>
<dbReference type="InterPro" id="IPR001878">
    <property type="entry name" value="Znf_CCHC"/>
</dbReference>
<dbReference type="GO" id="GO:0003676">
    <property type="term" value="F:nucleic acid binding"/>
    <property type="evidence" value="ECO:0007669"/>
    <property type="project" value="InterPro"/>
</dbReference>
<feature type="compositionally biased region" description="Polar residues" evidence="2">
    <location>
        <begin position="79"/>
        <end position="89"/>
    </location>
</feature>
<feature type="domain" description="CCHC-type" evidence="3">
    <location>
        <begin position="110"/>
        <end position="124"/>
    </location>
</feature>
<evidence type="ECO:0000313" key="5">
    <source>
        <dbReference type="Proteomes" id="UP000824120"/>
    </source>
</evidence>
<dbReference type="EMBL" id="JACXVP010000012">
    <property type="protein sequence ID" value="KAG5572229.1"/>
    <property type="molecule type" value="Genomic_DNA"/>
</dbReference>
<dbReference type="PROSITE" id="PS50158">
    <property type="entry name" value="ZF_CCHC"/>
    <property type="match status" value="1"/>
</dbReference>
<feature type="region of interest" description="Disordered" evidence="2">
    <location>
        <begin position="57"/>
        <end position="100"/>
    </location>
</feature>
<feature type="compositionally biased region" description="Low complexity" evidence="2">
    <location>
        <begin position="90"/>
        <end position="100"/>
    </location>
</feature>
<reference evidence="4 5" key="1">
    <citation type="submission" date="2020-09" db="EMBL/GenBank/DDBJ databases">
        <title>De no assembly of potato wild relative species, Solanum commersonii.</title>
        <authorList>
            <person name="Cho K."/>
        </authorList>
    </citation>
    <scope>NUCLEOTIDE SEQUENCE [LARGE SCALE GENOMIC DNA]</scope>
    <source>
        <strain evidence="4">LZ3.2</strain>
        <tissue evidence="4">Leaf</tissue>
    </source>
</reference>
<evidence type="ECO:0000313" key="4">
    <source>
        <dbReference type="EMBL" id="KAG5572229.1"/>
    </source>
</evidence>
<keyword evidence="5" id="KW-1185">Reference proteome</keyword>
<dbReference type="SUPFAM" id="SSF57756">
    <property type="entry name" value="Retrovirus zinc finger-like domains"/>
    <property type="match status" value="1"/>
</dbReference>
<evidence type="ECO:0000256" key="1">
    <source>
        <dbReference type="PROSITE-ProRule" id="PRU00047"/>
    </source>
</evidence>
<proteinExistence type="predicted"/>
<dbReference type="GO" id="GO:0008270">
    <property type="term" value="F:zinc ion binding"/>
    <property type="evidence" value="ECO:0007669"/>
    <property type="project" value="UniProtKB-KW"/>
</dbReference>